<comment type="caution">
    <text evidence="1">The sequence shown here is derived from an EMBL/GenBank/DDBJ whole genome shotgun (WGS) entry which is preliminary data.</text>
</comment>
<keyword evidence="2" id="KW-1185">Reference proteome</keyword>
<accession>A0ACC3BND5</accession>
<dbReference type="Proteomes" id="UP000798662">
    <property type="component" value="Chromosome 1"/>
</dbReference>
<gene>
    <name evidence="1" type="ORF">I4F81_002008</name>
</gene>
<evidence type="ECO:0000313" key="2">
    <source>
        <dbReference type="Proteomes" id="UP000798662"/>
    </source>
</evidence>
<name>A0ACC3BND5_PYRYE</name>
<proteinExistence type="predicted"/>
<reference evidence="1" key="1">
    <citation type="submission" date="2019-11" db="EMBL/GenBank/DDBJ databases">
        <title>Nori genome reveals adaptations in red seaweeds to the harsh intertidal environment.</title>
        <authorList>
            <person name="Wang D."/>
            <person name="Mao Y."/>
        </authorList>
    </citation>
    <scope>NUCLEOTIDE SEQUENCE</scope>
    <source>
        <tissue evidence="1">Gametophyte</tissue>
    </source>
</reference>
<protein>
    <submittedName>
        <fullName evidence="1">Uncharacterized protein</fullName>
    </submittedName>
</protein>
<evidence type="ECO:0000313" key="1">
    <source>
        <dbReference type="EMBL" id="KAK1859412.1"/>
    </source>
</evidence>
<dbReference type="EMBL" id="CM020618">
    <property type="protein sequence ID" value="KAK1859412.1"/>
    <property type="molecule type" value="Genomic_DNA"/>
</dbReference>
<sequence length="244" mass="25938">MELPPTYADSQTQAIKAAYAVDEAESLGRLCKDSVLLAAFSTQRALPQVIFPPLYLRTPFLWLLFLLIMPRGGNDDLDELLTDFGRTAPPAKRAAYAAAGLLPAALPLFLFARVFSVELSRAFITLAIAAAAVAAILSAAYHNLAFTTGVRLRGRSEPPTKASIKGDKAAHAAAVTAYEEGLERTAVAYSVFYNNTLFVVGALFVGFYVVGTKVPGEVNYAVSGLAAAGFALFNSRSALKNIGQ</sequence>
<organism evidence="1 2">
    <name type="scientific">Pyropia yezoensis</name>
    <name type="common">Susabi-nori</name>
    <name type="synonym">Porphyra yezoensis</name>
    <dbReference type="NCBI Taxonomy" id="2788"/>
    <lineage>
        <taxon>Eukaryota</taxon>
        <taxon>Rhodophyta</taxon>
        <taxon>Bangiophyceae</taxon>
        <taxon>Bangiales</taxon>
        <taxon>Bangiaceae</taxon>
        <taxon>Pyropia</taxon>
    </lineage>
</organism>